<dbReference type="GO" id="GO:0006493">
    <property type="term" value="P:protein O-linked glycosylation"/>
    <property type="evidence" value="ECO:0007669"/>
    <property type="project" value="TreeGrafter"/>
</dbReference>
<keyword evidence="8 10" id="KW-0333">Golgi apparatus</keyword>
<keyword evidence="6 10" id="KW-0735">Signal-anchor</keyword>
<evidence type="ECO:0000256" key="7">
    <source>
        <dbReference type="ARBA" id="ARBA00022989"/>
    </source>
</evidence>
<keyword evidence="9 10" id="KW-0472">Membrane</keyword>
<keyword evidence="7 10" id="KW-1133">Transmembrane helix</keyword>
<keyword evidence="4" id="KW-0808">Transferase</keyword>
<dbReference type="PANTHER" id="PTHR11214">
    <property type="entry name" value="BETA-1,3-N-ACETYLGLUCOSAMINYLTRANSFERASE"/>
    <property type="match status" value="1"/>
</dbReference>
<comment type="subcellular location">
    <subcellularLocation>
        <location evidence="1 10">Golgi apparatus membrane</location>
        <topology evidence="1 10">Single-pass type II membrane protein</topology>
    </subcellularLocation>
</comment>
<protein>
    <recommendedName>
        <fullName evidence="10">Hexosyltransferase</fullName>
        <ecNumber evidence="10">2.4.1.-</ecNumber>
    </recommendedName>
</protein>
<organism evidence="11 12">
    <name type="scientific">Megalurothrips usitatus</name>
    <name type="common">bean blossom thrips</name>
    <dbReference type="NCBI Taxonomy" id="439358"/>
    <lineage>
        <taxon>Eukaryota</taxon>
        <taxon>Metazoa</taxon>
        <taxon>Ecdysozoa</taxon>
        <taxon>Arthropoda</taxon>
        <taxon>Hexapoda</taxon>
        <taxon>Insecta</taxon>
        <taxon>Pterygota</taxon>
        <taxon>Neoptera</taxon>
        <taxon>Paraneoptera</taxon>
        <taxon>Thysanoptera</taxon>
        <taxon>Terebrantia</taxon>
        <taxon>Thripoidea</taxon>
        <taxon>Thripidae</taxon>
        <taxon>Megalurothrips</taxon>
    </lineage>
</organism>
<evidence type="ECO:0000256" key="4">
    <source>
        <dbReference type="ARBA" id="ARBA00022679"/>
    </source>
</evidence>
<accession>A0AAV7XA53</accession>
<evidence type="ECO:0000313" key="12">
    <source>
        <dbReference type="Proteomes" id="UP001075354"/>
    </source>
</evidence>
<keyword evidence="12" id="KW-1185">Reference proteome</keyword>
<gene>
    <name evidence="11" type="ORF">ONE63_002927</name>
</gene>
<comment type="caution">
    <text evidence="11">The sequence shown here is derived from an EMBL/GenBank/DDBJ whole genome shotgun (WGS) entry which is preliminary data.</text>
</comment>
<dbReference type="GO" id="GO:0000139">
    <property type="term" value="C:Golgi membrane"/>
    <property type="evidence" value="ECO:0007669"/>
    <property type="project" value="UniProtKB-SubCell"/>
</dbReference>
<proteinExistence type="inferred from homology"/>
<dbReference type="GO" id="GO:0016758">
    <property type="term" value="F:hexosyltransferase activity"/>
    <property type="evidence" value="ECO:0007669"/>
    <property type="project" value="InterPro"/>
</dbReference>
<keyword evidence="5 10" id="KW-0812">Transmembrane</keyword>
<dbReference type="PANTHER" id="PTHR11214:SF349">
    <property type="entry name" value="BETA-1,3-GALACTOSYLTRANSFERASE BRN"/>
    <property type="match status" value="1"/>
</dbReference>
<feature type="transmembrane region" description="Helical" evidence="10">
    <location>
        <begin position="7"/>
        <end position="31"/>
    </location>
</feature>
<evidence type="ECO:0000256" key="8">
    <source>
        <dbReference type="ARBA" id="ARBA00023034"/>
    </source>
</evidence>
<evidence type="ECO:0000256" key="10">
    <source>
        <dbReference type="RuleBase" id="RU363063"/>
    </source>
</evidence>
<dbReference type="EMBL" id="JAPTSV010000013">
    <property type="protein sequence ID" value="KAJ1521242.1"/>
    <property type="molecule type" value="Genomic_DNA"/>
</dbReference>
<dbReference type="InterPro" id="IPR002659">
    <property type="entry name" value="Glyco_trans_31"/>
</dbReference>
<dbReference type="EC" id="2.4.1.-" evidence="10"/>
<dbReference type="FunFam" id="3.90.550.50:FF:000042">
    <property type="entry name" value="Hexosyltransferase"/>
    <property type="match status" value="1"/>
</dbReference>
<dbReference type="Pfam" id="PF01762">
    <property type="entry name" value="Galactosyl_T"/>
    <property type="match status" value="1"/>
</dbReference>
<dbReference type="AlphaFoldDB" id="A0AAV7XA53"/>
<evidence type="ECO:0000256" key="5">
    <source>
        <dbReference type="ARBA" id="ARBA00022692"/>
    </source>
</evidence>
<evidence type="ECO:0000256" key="6">
    <source>
        <dbReference type="ARBA" id="ARBA00022968"/>
    </source>
</evidence>
<evidence type="ECO:0000256" key="3">
    <source>
        <dbReference type="ARBA" id="ARBA00022676"/>
    </source>
</evidence>
<dbReference type="Proteomes" id="UP001075354">
    <property type="component" value="Chromosome 13"/>
</dbReference>
<evidence type="ECO:0000256" key="1">
    <source>
        <dbReference type="ARBA" id="ARBA00004323"/>
    </source>
</evidence>
<evidence type="ECO:0000256" key="2">
    <source>
        <dbReference type="ARBA" id="ARBA00008661"/>
    </source>
</evidence>
<reference evidence="11" key="1">
    <citation type="submission" date="2022-12" db="EMBL/GenBank/DDBJ databases">
        <title>Chromosome-level genome assembly of the bean flower thrips Megalurothrips usitatus.</title>
        <authorList>
            <person name="Ma L."/>
            <person name="Liu Q."/>
            <person name="Li H."/>
            <person name="Cai W."/>
        </authorList>
    </citation>
    <scope>NUCLEOTIDE SEQUENCE</scope>
    <source>
        <strain evidence="11">Cailab_2022a</strain>
    </source>
</reference>
<comment type="similarity">
    <text evidence="2 10">Belongs to the glycosyltransferase 31 family.</text>
</comment>
<name>A0AAV7XA53_9NEOP</name>
<dbReference type="GO" id="GO:0008194">
    <property type="term" value="F:UDP-glycosyltransferase activity"/>
    <property type="evidence" value="ECO:0007669"/>
    <property type="project" value="TreeGrafter"/>
</dbReference>
<evidence type="ECO:0000313" key="11">
    <source>
        <dbReference type="EMBL" id="KAJ1521242.1"/>
    </source>
</evidence>
<dbReference type="Gene3D" id="3.90.550.50">
    <property type="match status" value="1"/>
</dbReference>
<sequence>MRVKLKTVVFGGAAAFVLWLLHYFGVFTHLFERSYDSDFEYPYEGNVQELVSQLRNREHPDIPPITLYNYTFLSACKKKCEDDDYPQLRLVYLVKSALNHFEQRDAIRRSWGFERRFSDVPLRTVFLLGTSGDQELQRKIAEEQIMNGDIVQADFMDVYFNNTIKTMMGFKWIMENCLNSKFYMFVDDDMYVSTKNVLSFLRDPTDYPLLKGNVIRSDFELPEDVKLMAGYVFVSAPHRHRMSKWYVPLSEYPYHLWPPYVTAGAFTLSKEAVVDLFYGSMYTKHFRFDDIYLGLVAKKVGIEPYHCSEFHFYKKPYDIHSYRHVVASHGFEPEELVRVWNEQRSAGFA</sequence>
<keyword evidence="3 10" id="KW-0328">Glycosyltransferase</keyword>
<evidence type="ECO:0000256" key="9">
    <source>
        <dbReference type="ARBA" id="ARBA00023136"/>
    </source>
</evidence>